<name>A0A2C9ZIR4_9ACTN</name>
<dbReference type="AlphaFoldDB" id="A0A2C9ZIR4"/>
<evidence type="ECO:0000313" key="3">
    <source>
        <dbReference type="Proteomes" id="UP000194632"/>
    </source>
</evidence>
<dbReference type="Pfam" id="PF03007">
    <property type="entry name" value="WS_DGAT_cat"/>
    <property type="match status" value="1"/>
</dbReference>
<keyword evidence="2" id="KW-0012">Acyltransferase</keyword>
<dbReference type="GO" id="GO:0004144">
    <property type="term" value="F:diacylglycerol O-acyltransferase activity"/>
    <property type="evidence" value="ECO:0007669"/>
    <property type="project" value="InterPro"/>
</dbReference>
<keyword evidence="2" id="KW-0808">Transferase</keyword>
<accession>A0A2C9ZIR4</accession>
<dbReference type="InterPro" id="IPR004255">
    <property type="entry name" value="O-acyltransferase_WSD1_N"/>
</dbReference>
<comment type="caution">
    <text evidence="2">The sequence shown here is derived from an EMBL/GenBank/DDBJ whole genome shotgun (WGS) entry which is preliminary data.</text>
</comment>
<evidence type="ECO:0000313" key="2">
    <source>
        <dbReference type="EMBL" id="OUC77726.1"/>
    </source>
</evidence>
<evidence type="ECO:0000259" key="1">
    <source>
        <dbReference type="Pfam" id="PF03007"/>
    </source>
</evidence>
<dbReference type="RefSeq" id="WP_086536277.1">
    <property type="nucleotide sequence ID" value="NZ_NGFO01000018.1"/>
</dbReference>
<gene>
    <name evidence="2" type="ORF">CA982_16060</name>
</gene>
<feature type="domain" description="O-acyltransferase WSD1-like N-terminal" evidence="1">
    <location>
        <begin position="17"/>
        <end position="174"/>
    </location>
</feature>
<dbReference type="Proteomes" id="UP000194632">
    <property type="component" value="Unassembled WGS sequence"/>
</dbReference>
<proteinExistence type="predicted"/>
<dbReference type="OrthoDB" id="4502784at2"/>
<dbReference type="STRING" id="417102.CA982_16060"/>
<organism evidence="2 3">
    <name type="scientific">Gordonia lacunae</name>
    <dbReference type="NCBI Taxonomy" id="417102"/>
    <lineage>
        <taxon>Bacteria</taxon>
        <taxon>Bacillati</taxon>
        <taxon>Actinomycetota</taxon>
        <taxon>Actinomycetes</taxon>
        <taxon>Mycobacteriales</taxon>
        <taxon>Gordoniaceae</taxon>
        <taxon>Gordonia</taxon>
    </lineage>
</organism>
<keyword evidence="3" id="KW-1185">Reference proteome</keyword>
<dbReference type="GO" id="GO:0045017">
    <property type="term" value="P:glycerolipid biosynthetic process"/>
    <property type="evidence" value="ECO:0007669"/>
    <property type="project" value="InterPro"/>
</dbReference>
<protein>
    <submittedName>
        <fullName evidence="2">Diacylglycerol O-acyltransferase</fullName>
    </submittedName>
</protein>
<dbReference type="EMBL" id="NGFO01000018">
    <property type="protein sequence ID" value="OUC77726.1"/>
    <property type="molecule type" value="Genomic_DNA"/>
</dbReference>
<sequence>MNSPASQAPVDARVTELAPPDHTYLHMDSDSAPMHWSMILQLEGDGDLLGVDEVRARVRERSGLFEIFRLGIRNGRWRKPEVVLADDSWDAGEHVTELGFTDRAHLQRRVTKLLESPLPRPRPFWDITLFTPSAGAEGVGQWVLLRVHHSVSDGIAGAAFAALLADGEPADLAEFERFATSPRFRISGIDPEELKEAKAAYGDQHAAGGGKKRAWPALTKSGERGYALFSASTRTLRKAAKRNDATVHEFLLAAIGRAISLNPPASPQADVVRVTLPVTLDDEFRHTGNAVSVALLNLLGNEPDLARQIGRARSELETIATRKPELYLAAADDLPRAPLWGLQRAIVNASMSHMHPDIHIGINPGFSRVRSVLGKSIVTLTPLSPLAGYSLSVTTLILGHTTTFGVVTDAQALPGYADRFVATLDEVLREALPST</sequence>
<reference evidence="2 3" key="1">
    <citation type="submission" date="2017-05" db="EMBL/GenBank/DDBJ databases">
        <title>Biotechnological potential of actinobacteria isolated from South African environments.</title>
        <authorList>
            <person name="Le Roes-Hill M."/>
            <person name="Prins A."/>
            <person name="Durrell K.A."/>
        </authorList>
    </citation>
    <scope>NUCLEOTIDE SEQUENCE [LARGE SCALE GENOMIC DNA]</scope>
    <source>
        <strain evidence="2">BS2</strain>
    </source>
</reference>